<organism evidence="3 4">
    <name type="scientific">Alkalitalea saponilacus</name>
    <dbReference type="NCBI Taxonomy" id="889453"/>
    <lineage>
        <taxon>Bacteria</taxon>
        <taxon>Pseudomonadati</taxon>
        <taxon>Bacteroidota</taxon>
        <taxon>Bacteroidia</taxon>
        <taxon>Marinilabiliales</taxon>
        <taxon>Marinilabiliaceae</taxon>
        <taxon>Alkalitalea</taxon>
    </lineage>
</organism>
<name>A0A1T5BXX1_9BACT</name>
<dbReference type="STRING" id="889453.SAMN03080601_00678"/>
<gene>
    <name evidence="3" type="ORF">SAMN03080601_00678</name>
</gene>
<reference evidence="3 4" key="1">
    <citation type="submission" date="2017-02" db="EMBL/GenBank/DDBJ databases">
        <authorList>
            <person name="Peterson S.W."/>
        </authorList>
    </citation>
    <scope>NUCLEOTIDE SEQUENCE [LARGE SCALE GENOMIC DNA]</scope>
    <source>
        <strain evidence="3 4">DSM 24412</strain>
    </source>
</reference>
<dbReference type="KEGG" id="asx:CDL62_10570"/>
<dbReference type="OrthoDB" id="1001536at2"/>
<evidence type="ECO:0000313" key="4">
    <source>
        <dbReference type="Proteomes" id="UP000191055"/>
    </source>
</evidence>
<feature type="domain" description="Outer membrane protein beta-barrel" evidence="2">
    <location>
        <begin position="20"/>
        <end position="189"/>
    </location>
</feature>
<evidence type="ECO:0000256" key="1">
    <source>
        <dbReference type="SAM" id="SignalP"/>
    </source>
</evidence>
<proteinExistence type="predicted"/>
<feature type="signal peptide" evidence="1">
    <location>
        <begin position="1"/>
        <end position="20"/>
    </location>
</feature>
<dbReference type="AlphaFoldDB" id="A0A1T5BXX1"/>
<dbReference type="SUPFAM" id="SSF56925">
    <property type="entry name" value="OMPA-like"/>
    <property type="match status" value="1"/>
</dbReference>
<dbReference type="EMBL" id="FUYV01000002">
    <property type="protein sequence ID" value="SKB51994.1"/>
    <property type="molecule type" value="Genomic_DNA"/>
</dbReference>
<evidence type="ECO:0000313" key="3">
    <source>
        <dbReference type="EMBL" id="SKB51994.1"/>
    </source>
</evidence>
<dbReference type="Proteomes" id="UP000191055">
    <property type="component" value="Unassembled WGS sequence"/>
</dbReference>
<protein>
    <submittedName>
        <fullName evidence="3">Outer membrane protein beta-barrel domain-containing protein</fullName>
    </submittedName>
</protein>
<evidence type="ECO:0000259" key="2">
    <source>
        <dbReference type="Pfam" id="PF13568"/>
    </source>
</evidence>
<sequence length="212" mass="23791">MKRILIFLPAVFLLFTVAEAQSRFELGLKAGYNSTSFNTGKVDRLGDYTFQDAKDDFRSGFMIGAYSRIGLFGNLSLQPELYYARKSGSTEFIGASNGVFNEKVTYYSWDLPILAHLRVLDLKVANVYGVVGPVASFQASERSSVSGDLASVWSGDRLNDVNWNFQAGLGAQVWKFSLDARYEWGLNDVSRSELDRKSRTLMFTLGYRLFGF</sequence>
<dbReference type="Pfam" id="PF13568">
    <property type="entry name" value="OMP_b-brl_2"/>
    <property type="match status" value="1"/>
</dbReference>
<accession>A0A1T5BXX1</accession>
<keyword evidence="4" id="KW-1185">Reference proteome</keyword>
<keyword evidence="1" id="KW-0732">Signal</keyword>
<dbReference type="RefSeq" id="WP_079556466.1">
    <property type="nucleotide sequence ID" value="NZ_CP021904.1"/>
</dbReference>
<dbReference type="InterPro" id="IPR025665">
    <property type="entry name" value="Beta-barrel_OMP_2"/>
</dbReference>
<feature type="chain" id="PRO_5012820803" evidence="1">
    <location>
        <begin position="21"/>
        <end position="212"/>
    </location>
</feature>
<dbReference type="InterPro" id="IPR011250">
    <property type="entry name" value="OMP/PagP_B-barrel"/>
</dbReference>